<organism evidence="2">
    <name type="scientific">Desulfobacca acetoxidans</name>
    <dbReference type="NCBI Taxonomy" id="60893"/>
    <lineage>
        <taxon>Bacteria</taxon>
        <taxon>Pseudomonadati</taxon>
        <taxon>Thermodesulfobacteriota</taxon>
        <taxon>Desulfobaccia</taxon>
        <taxon>Desulfobaccales</taxon>
        <taxon>Desulfobaccaceae</taxon>
        <taxon>Desulfobacca</taxon>
    </lineage>
</organism>
<dbReference type="InterPro" id="IPR052348">
    <property type="entry name" value="Metallopeptidase_M50B"/>
</dbReference>
<evidence type="ECO:0008006" key="3">
    <source>
        <dbReference type="Google" id="ProtNLM"/>
    </source>
</evidence>
<feature type="transmembrane region" description="Helical" evidence="1">
    <location>
        <begin position="132"/>
        <end position="151"/>
    </location>
</feature>
<keyword evidence="1" id="KW-1133">Transmembrane helix</keyword>
<keyword evidence="1" id="KW-0812">Transmembrane</keyword>
<protein>
    <recommendedName>
        <fullName evidence="3">Site-2 protease family protein</fullName>
    </recommendedName>
</protein>
<feature type="transmembrane region" description="Helical" evidence="1">
    <location>
        <begin position="15"/>
        <end position="36"/>
    </location>
</feature>
<evidence type="ECO:0000313" key="2">
    <source>
        <dbReference type="EMBL" id="HGS04185.1"/>
    </source>
</evidence>
<feature type="transmembrane region" description="Helical" evidence="1">
    <location>
        <begin position="171"/>
        <end position="189"/>
    </location>
</feature>
<reference evidence="2" key="1">
    <citation type="journal article" date="2020" name="mSystems">
        <title>Genome- and Community-Level Interaction Insights into Carbon Utilization and Element Cycling Functions of Hydrothermarchaeota in Hydrothermal Sediment.</title>
        <authorList>
            <person name="Zhou Z."/>
            <person name="Liu Y."/>
            <person name="Xu W."/>
            <person name="Pan J."/>
            <person name="Luo Z.H."/>
            <person name="Li M."/>
        </authorList>
    </citation>
    <scope>NUCLEOTIDE SEQUENCE [LARGE SCALE GENOMIC DNA]</scope>
    <source>
        <strain evidence="2">SpSt-548</strain>
    </source>
</reference>
<gene>
    <name evidence="2" type="ORF">ENT08_00305</name>
</gene>
<accession>A0A7V4LBN2</accession>
<sequence>MSPYWPVPYIPDPRYFALDAFVSFCIAVLLAVLVNAEGQAFMAALLGDRRVGAKDRFHFIAFLHLDILGTITYLVGGFGWARPMDIEPSRFPHPRLYTLIARLGGPAANLLLANIAASVVHLLRGIEVDAKVFAMVAAVNLTTAVYNLVPLPPLFAGTVLATWLETQSPGLARGITLAGPYLALALTLLDRLHPLPFFRPWLDPLVLEIFRFTCGS</sequence>
<dbReference type="AlphaFoldDB" id="A0A7V4LBN2"/>
<dbReference type="PANTHER" id="PTHR35864:SF1">
    <property type="entry name" value="ZINC METALLOPROTEASE YWHC-RELATED"/>
    <property type="match status" value="1"/>
</dbReference>
<feature type="transmembrane region" description="Helical" evidence="1">
    <location>
        <begin position="100"/>
        <end position="120"/>
    </location>
</feature>
<feature type="transmembrane region" description="Helical" evidence="1">
    <location>
        <begin position="57"/>
        <end position="80"/>
    </location>
</feature>
<keyword evidence="1" id="KW-0472">Membrane</keyword>
<proteinExistence type="predicted"/>
<comment type="caution">
    <text evidence="2">The sequence shown here is derived from an EMBL/GenBank/DDBJ whole genome shotgun (WGS) entry which is preliminary data.</text>
</comment>
<name>A0A7V4LBN2_9BACT</name>
<dbReference type="PANTHER" id="PTHR35864">
    <property type="entry name" value="ZINC METALLOPROTEASE MJ0611-RELATED"/>
    <property type="match status" value="1"/>
</dbReference>
<dbReference type="EMBL" id="DSXI01000015">
    <property type="protein sequence ID" value="HGS04185.1"/>
    <property type="molecule type" value="Genomic_DNA"/>
</dbReference>
<evidence type="ECO:0000256" key="1">
    <source>
        <dbReference type="SAM" id="Phobius"/>
    </source>
</evidence>